<keyword evidence="3" id="KW-1185">Reference proteome</keyword>
<accession>A0A923MDH1</accession>
<dbReference type="SUPFAM" id="SSF55298">
    <property type="entry name" value="YjgF-like"/>
    <property type="match status" value="1"/>
</dbReference>
<dbReference type="InterPro" id="IPR035959">
    <property type="entry name" value="RutC-like_sf"/>
</dbReference>
<organism evidence="2 3">
    <name type="scientific">Ramlibacter albus</name>
    <dbReference type="NCBI Taxonomy" id="2079448"/>
    <lineage>
        <taxon>Bacteria</taxon>
        <taxon>Pseudomonadati</taxon>
        <taxon>Pseudomonadota</taxon>
        <taxon>Betaproteobacteria</taxon>
        <taxon>Burkholderiales</taxon>
        <taxon>Comamonadaceae</taxon>
        <taxon>Ramlibacter</taxon>
    </lineage>
</organism>
<feature type="domain" description="Endoribonuclease L-PSP/chorismate mutase-like" evidence="1">
    <location>
        <begin position="10"/>
        <end position="123"/>
    </location>
</feature>
<gene>
    <name evidence="2" type="ORF">H8R02_23380</name>
</gene>
<sequence>MNHTPIPVNVPKPLGAYEAVVVRGGVGRVSGQFPIRDGKVVNAGVVGHTLDLAQAREAARIAALNVLGQIRNAVGLDGVELLHVDGCIAAAPGCAVLPQVLDGASEIFVELLGEAGHHTRGLIPVASLPGGAAIELLATFHLTPNPPEKTP</sequence>
<dbReference type="InterPro" id="IPR013813">
    <property type="entry name" value="Endoribo_LPSP/chorism_mut-like"/>
</dbReference>
<protein>
    <submittedName>
        <fullName evidence="2">RidA family protein</fullName>
    </submittedName>
</protein>
<comment type="caution">
    <text evidence="2">The sequence shown here is derived from an EMBL/GenBank/DDBJ whole genome shotgun (WGS) entry which is preliminary data.</text>
</comment>
<dbReference type="Pfam" id="PF14588">
    <property type="entry name" value="YjgF_endoribonc"/>
    <property type="match status" value="1"/>
</dbReference>
<dbReference type="EMBL" id="JACORU010000010">
    <property type="protein sequence ID" value="MBC5767428.1"/>
    <property type="molecule type" value="Genomic_DNA"/>
</dbReference>
<evidence type="ECO:0000259" key="1">
    <source>
        <dbReference type="Pfam" id="PF14588"/>
    </source>
</evidence>
<dbReference type="RefSeq" id="WP_187083913.1">
    <property type="nucleotide sequence ID" value="NZ_JACORU010000010.1"/>
</dbReference>
<dbReference type="PANTHER" id="PTHR43760">
    <property type="entry name" value="ENDORIBONUCLEASE-RELATED"/>
    <property type="match status" value="1"/>
</dbReference>
<dbReference type="Gene3D" id="3.30.1330.40">
    <property type="entry name" value="RutC-like"/>
    <property type="match status" value="1"/>
</dbReference>
<reference evidence="2" key="1">
    <citation type="submission" date="2020-08" db="EMBL/GenBank/DDBJ databases">
        <title>Ramlibacter sp. GTP1 16S ribosomal RNA gene genome sequencing and assembly.</title>
        <authorList>
            <person name="Kang M."/>
        </authorList>
    </citation>
    <scope>NUCLEOTIDE SEQUENCE</scope>
    <source>
        <strain evidence="2">GTP1</strain>
    </source>
</reference>
<name>A0A923MDH1_9BURK</name>
<evidence type="ECO:0000313" key="2">
    <source>
        <dbReference type="EMBL" id="MBC5767428.1"/>
    </source>
</evidence>
<dbReference type="Proteomes" id="UP000596827">
    <property type="component" value="Unassembled WGS sequence"/>
</dbReference>
<evidence type="ECO:0000313" key="3">
    <source>
        <dbReference type="Proteomes" id="UP000596827"/>
    </source>
</evidence>
<proteinExistence type="predicted"/>
<dbReference type="AlphaFoldDB" id="A0A923MDH1"/>
<dbReference type="CDD" id="cd02199">
    <property type="entry name" value="YjgF_YER057c_UK114_like_1"/>
    <property type="match status" value="1"/>
</dbReference>
<dbReference type="PANTHER" id="PTHR43760:SF1">
    <property type="entry name" value="ENDORIBONUCLEASE L-PSP_CHORISMATE MUTASE-LIKE DOMAIN-CONTAINING PROTEIN"/>
    <property type="match status" value="1"/>
</dbReference>